<dbReference type="SMART" id="SM00386">
    <property type="entry name" value="HAT"/>
    <property type="match status" value="6"/>
</dbReference>
<feature type="region of interest" description="Disordered" evidence="2">
    <location>
        <begin position="716"/>
        <end position="771"/>
    </location>
</feature>
<proteinExistence type="predicted"/>
<keyword evidence="1" id="KW-0175">Coiled coil</keyword>
<feature type="compositionally biased region" description="Polar residues" evidence="2">
    <location>
        <begin position="159"/>
        <end position="178"/>
    </location>
</feature>
<feature type="region of interest" description="Disordered" evidence="2">
    <location>
        <begin position="83"/>
        <end position="197"/>
    </location>
</feature>
<evidence type="ECO:0000313" key="5">
    <source>
        <dbReference type="Proteomes" id="UP000594262"/>
    </source>
</evidence>
<dbReference type="RefSeq" id="XP_066910369.1">
    <property type="nucleotide sequence ID" value="XM_067054268.1"/>
</dbReference>
<feature type="compositionally biased region" description="Basic and acidic residues" evidence="2">
    <location>
        <begin position="179"/>
        <end position="193"/>
    </location>
</feature>
<evidence type="ECO:0000259" key="3">
    <source>
        <dbReference type="Pfam" id="PF10650"/>
    </source>
</evidence>
<dbReference type="PANTHER" id="PTHR21563">
    <property type="entry name" value="ZINC FINGER C3H1 DOMAIN-CONTAINING PROTEIN"/>
    <property type="match status" value="1"/>
</dbReference>
<dbReference type="OrthoDB" id="1922977at2759"/>
<feature type="compositionally biased region" description="Basic and acidic residues" evidence="2">
    <location>
        <begin position="110"/>
        <end position="132"/>
    </location>
</feature>
<feature type="region of interest" description="Disordered" evidence="2">
    <location>
        <begin position="1"/>
        <end position="64"/>
    </location>
</feature>
<dbReference type="GO" id="GO:0006396">
    <property type="term" value="P:RNA processing"/>
    <property type="evidence" value="ECO:0007669"/>
    <property type="project" value="InterPro"/>
</dbReference>
<feature type="compositionally biased region" description="Basic residues" evidence="2">
    <location>
        <begin position="36"/>
        <end position="47"/>
    </location>
</feature>
<feature type="compositionally biased region" description="Basic residues" evidence="2">
    <location>
        <begin position="282"/>
        <end position="294"/>
    </location>
</feature>
<protein>
    <recommendedName>
        <fullName evidence="3">Putative zinc-finger domain-containing protein</fullName>
    </recommendedName>
</protein>
<feature type="compositionally biased region" description="Polar residues" evidence="2">
    <location>
        <begin position="263"/>
        <end position="281"/>
    </location>
</feature>
<dbReference type="Gene3D" id="1.25.40.10">
    <property type="entry name" value="Tetratricopeptide repeat domain"/>
    <property type="match status" value="3"/>
</dbReference>
<evidence type="ECO:0000256" key="1">
    <source>
        <dbReference type="SAM" id="Coils"/>
    </source>
</evidence>
<dbReference type="EnsemblMetazoa" id="CLYHEMT008697.1">
    <property type="protein sequence ID" value="CLYHEMP008697.1"/>
    <property type="gene ID" value="CLYHEMG008697"/>
</dbReference>
<dbReference type="InterPro" id="IPR003107">
    <property type="entry name" value="HAT"/>
</dbReference>
<dbReference type="Pfam" id="PF10650">
    <property type="entry name" value="zf-C3H1"/>
    <property type="match status" value="1"/>
</dbReference>
<organism evidence="4 5">
    <name type="scientific">Clytia hemisphaerica</name>
    <dbReference type="NCBI Taxonomy" id="252671"/>
    <lineage>
        <taxon>Eukaryota</taxon>
        <taxon>Metazoa</taxon>
        <taxon>Cnidaria</taxon>
        <taxon>Hydrozoa</taxon>
        <taxon>Hydroidolina</taxon>
        <taxon>Leptothecata</taxon>
        <taxon>Obeliida</taxon>
        <taxon>Clytiidae</taxon>
        <taxon>Clytia</taxon>
    </lineage>
</organism>
<dbReference type="InterPro" id="IPR011990">
    <property type="entry name" value="TPR-like_helical_dom_sf"/>
</dbReference>
<evidence type="ECO:0000256" key="2">
    <source>
        <dbReference type="SAM" id="MobiDB-lite"/>
    </source>
</evidence>
<dbReference type="Proteomes" id="UP000594262">
    <property type="component" value="Unplaced"/>
</dbReference>
<sequence length="1767" mass="203106">METESSQAESSQAELEDGEIEDDGQFLQEVEENIRKKTTKMSKKLAASKKQTENATTTAKTNSDFEMDDYELLLARHQLIQQQLQKVKEKELSPKLMNEPSKESSTPLSEEQKNNNENKKAPKRQNSKESKESQTSATSDTMDNEELELLQMRKALLEQTASKKNLISPIKSTENQTSVEKEPDLKTPKEVKTKSAIKKKIQNPPIIDLTVINDENEQKMKQKVIPVLNISKTPDITVPGETMPNTKRRKLSTGSNKVAKKQPIQTIGPLQQLQPSLTTPKSTKKKRRRGGKRAKYLAYRAQQKEQQQKELAILQQQQAIAFDNYNTVPMDIDNDDDLITAPLPLIDTPITQPPPPPPLPLPNTGLFLDTFQPVEDRMGLSMTTTNVAWMPGYVEQLEPDNSYVQKPNFDPKPTNTEPVTNEPVIAKGKVKVEEKEKAKDIDEKEVWALRAQALKSLACKRASKVKMAKKEKKAPLVSKTETISKDILNLSPLPSPKPSTHTVSTVPSNQITSIPIKVNALIAKFKPPVHPQVIIQLGKDDFESDEEEDKVIVVRPTVAARAKVQQRRASATDEELLTELRLYTDRAQSKVKTHSILIQKDQVEYKKLNNELAEKKILFKKQSDEIKTLQAKLQAALREKTNTKKAHTKMHSMLLDVKQSLKEKITLRKKVEDDVIKAKAVVNVQKISENAQLNMKVRDQIIDFSETFRHSFQRMTQMEKEAQQHLSETSQDEDNVTTTTSSASENDNKKPTNKNELQRTAASVKSMSKEDLSRLELQLREKLISFKKKKDDKIKQRELDEEEKNTKVEITHLPSVANKRDLNKLKETILKCDPSSIQNGSHLNLLEELQNVQTATDIKFTKEFMENSTVRSHKFVDTEETSNDSDEVTLKYNSPLLRFKSYRLNPYFRTQAKNNINSPTFANTINARKTMCKYDLLGSCNDEKCRYWHFNDSCELNVEELIESLVTYDSSFFDATDQMSMDIKLKLLHSFTQQFINQYSSNSKISTDEHLLILWNKMKERRKASKLPVYECVSFEKRDLPLNTNNNAQAKDGIADGENSESIGFKSKQFNETFYRVKNKATKRVDKVSQLSESQEIRYFSNVYQTVEIMEKSLESNPTDIKLWLSLARFHMKEHKEIANAGESDNNNKTALEKALNVLSRSLEANRDSEDLWIEYLKLFAKNSTADELRELSYQAVMYAATYNVWWTCLELEKMVLGKQEICTEMIKFITDYEEDYEVKSHALIETLLYLCRLLESREHHKLIYHCLLAALGNGMIEDEAQKICIDNMKSHLTKYDLSLLWICFLSMKCFNCLPTNMFAPDQFGPSRLVNKEKFVLDWSSKKMLITVDEARSSFHEAFKCFPNLTLDDIKSIMILYENLAAFELANGNIHVAGEIFRSLVTVESSFVEGWVLFLSLFFKHSSMDTVVKISEDAMHKCDNDVVIVYIYSEWLHRKGMPNLALDKLAKCIQTYFQLEPDDPENTTDVLYLYKAVLGLDLPYDVTLPVYLPKPSEHLKLFYWQCYCLLLKIRQIPPTITLYSSAIDEALESAVHQYTNRENTKKIWASYIEHKLASYDGIEISTKMCNQLIDLLLRCIMAIPSGVNVKENKLVSWKDYAFQNKMVDKCIRCVPENRRSVVYHKLIDIMPDNVELAHRICVHEFSLGNYQQVRSICGGVLHQNPHYIPLWLMAIKVECKSNSIREARWLYEETIKYNPYSAVLWREYSCFEIAYTNDLTKLEESLKNITERALKYEIKIADYLRTLSPGG</sequence>
<dbReference type="GeneID" id="136797682"/>
<name>A0A7M5UZT4_9CNID</name>
<feature type="coiled-coil region" evidence="1">
    <location>
        <begin position="598"/>
        <end position="646"/>
    </location>
</feature>
<feature type="compositionally biased region" description="Polar residues" evidence="2">
    <location>
        <begin position="754"/>
        <end position="766"/>
    </location>
</feature>
<feature type="compositionally biased region" description="Low complexity" evidence="2">
    <location>
        <begin position="1"/>
        <end position="13"/>
    </location>
</feature>
<feature type="domain" description="Putative zinc-finger" evidence="3">
    <location>
        <begin position="931"/>
        <end position="950"/>
    </location>
</feature>
<reference evidence="4" key="1">
    <citation type="submission" date="2021-01" db="UniProtKB">
        <authorList>
            <consortium name="EnsemblMetazoa"/>
        </authorList>
    </citation>
    <scope>IDENTIFICATION</scope>
</reference>
<evidence type="ECO:0000313" key="4">
    <source>
        <dbReference type="EnsemblMetazoa" id="CLYHEMP008697.1"/>
    </source>
</evidence>
<dbReference type="GO" id="GO:0000178">
    <property type="term" value="C:exosome (RNase complex)"/>
    <property type="evidence" value="ECO:0007669"/>
    <property type="project" value="TreeGrafter"/>
</dbReference>
<dbReference type="InterPro" id="IPR019607">
    <property type="entry name" value="Putative_zinc-finger_domain"/>
</dbReference>
<feature type="region of interest" description="Disordered" evidence="2">
    <location>
        <begin position="236"/>
        <end position="294"/>
    </location>
</feature>
<feature type="compositionally biased region" description="Polar residues" evidence="2">
    <location>
        <begin position="53"/>
        <end position="64"/>
    </location>
</feature>
<keyword evidence="5" id="KW-1185">Reference proteome</keyword>
<dbReference type="PANTHER" id="PTHR21563:SF3">
    <property type="entry name" value="ZINC FINGER C3H1 DOMAIN-CONTAINING PROTEIN"/>
    <property type="match status" value="1"/>
</dbReference>
<feature type="compositionally biased region" description="Polar residues" evidence="2">
    <location>
        <begin position="736"/>
        <end position="745"/>
    </location>
</feature>
<accession>A0A7M5UZT4</accession>
<dbReference type="SUPFAM" id="SSF48452">
    <property type="entry name" value="TPR-like"/>
    <property type="match status" value="2"/>
</dbReference>
<dbReference type="GO" id="GO:0005634">
    <property type="term" value="C:nucleus"/>
    <property type="evidence" value="ECO:0007669"/>
    <property type="project" value="TreeGrafter"/>
</dbReference>
<dbReference type="InterPro" id="IPR039278">
    <property type="entry name" value="Red1"/>
</dbReference>
<feature type="compositionally biased region" description="Acidic residues" evidence="2">
    <location>
        <begin position="14"/>
        <end position="24"/>
    </location>
</feature>